<feature type="transmembrane region" description="Helical" evidence="1">
    <location>
        <begin position="60"/>
        <end position="81"/>
    </location>
</feature>
<keyword evidence="1" id="KW-0472">Membrane</keyword>
<organism evidence="2 3">
    <name type="scientific">Caenorhabditis nigoni</name>
    <dbReference type="NCBI Taxonomy" id="1611254"/>
    <lineage>
        <taxon>Eukaryota</taxon>
        <taxon>Metazoa</taxon>
        <taxon>Ecdysozoa</taxon>
        <taxon>Nematoda</taxon>
        <taxon>Chromadorea</taxon>
        <taxon>Rhabditida</taxon>
        <taxon>Rhabditina</taxon>
        <taxon>Rhabditomorpha</taxon>
        <taxon>Rhabditoidea</taxon>
        <taxon>Rhabditidae</taxon>
        <taxon>Peloderinae</taxon>
        <taxon>Caenorhabditis</taxon>
    </lineage>
</organism>
<proteinExistence type="predicted"/>
<protein>
    <submittedName>
        <fullName evidence="2">Uncharacterized protein</fullName>
    </submittedName>
</protein>
<dbReference type="Proteomes" id="UP000230233">
    <property type="component" value="Chromosome I"/>
</dbReference>
<keyword evidence="1" id="KW-0812">Transmembrane</keyword>
<evidence type="ECO:0000313" key="2">
    <source>
        <dbReference type="EMBL" id="PIC55460.1"/>
    </source>
</evidence>
<keyword evidence="1" id="KW-1133">Transmembrane helix</keyword>
<accession>A0A2G5VUX2</accession>
<dbReference type="EMBL" id="PDUG01000001">
    <property type="protein sequence ID" value="PIC55460.1"/>
    <property type="molecule type" value="Genomic_DNA"/>
</dbReference>
<gene>
    <name evidence="2" type="primary">Cnig_chr_I.g728</name>
    <name evidence="2" type="ORF">B9Z55_000728</name>
</gene>
<reference evidence="3" key="1">
    <citation type="submission" date="2017-10" db="EMBL/GenBank/DDBJ databases">
        <title>Rapid genome shrinkage in a self-fertile nematode reveals novel sperm competition proteins.</title>
        <authorList>
            <person name="Yin D."/>
            <person name="Schwarz E.M."/>
            <person name="Thomas C.G."/>
            <person name="Felde R.L."/>
            <person name="Korf I.F."/>
            <person name="Cutter A.D."/>
            <person name="Schartner C.M."/>
            <person name="Ralston E.J."/>
            <person name="Meyer B.J."/>
            <person name="Haag E.S."/>
        </authorList>
    </citation>
    <scope>NUCLEOTIDE SEQUENCE [LARGE SCALE GENOMIC DNA]</scope>
    <source>
        <strain evidence="3">JU1422</strain>
    </source>
</reference>
<evidence type="ECO:0000256" key="1">
    <source>
        <dbReference type="SAM" id="Phobius"/>
    </source>
</evidence>
<comment type="caution">
    <text evidence="2">The sequence shown here is derived from an EMBL/GenBank/DDBJ whole genome shotgun (WGS) entry which is preliminary data.</text>
</comment>
<sequence length="123" mass="13983">MCSPYEISIEHRGIPKCEIIRSLEGSYSSIVCQNPLQYTPATTIEVSPNRGKFECEDQSYMLALFSLVVGGFIGVFLCWMFHRISASCSKAHNELQNYKEYKKAKKELVHVESPEEADEKSLI</sequence>
<name>A0A2G5VUX2_9PELO</name>
<evidence type="ECO:0000313" key="3">
    <source>
        <dbReference type="Proteomes" id="UP000230233"/>
    </source>
</evidence>
<keyword evidence="3" id="KW-1185">Reference proteome</keyword>
<dbReference type="AlphaFoldDB" id="A0A2G5VUX2"/>